<proteinExistence type="predicted"/>
<accession>A0A848FYM5</accession>
<dbReference type="Gene3D" id="2.30.110.10">
    <property type="entry name" value="Electron Transport, Fmn-binding Protein, Chain A"/>
    <property type="match status" value="1"/>
</dbReference>
<name>A0A848FYM5_9RHOO</name>
<dbReference type="PANTHER" id="PTHR13343:SF17">
    <property type="entry name" value="CELLULAR REPRESSOR OF E1A-STIMULATED GENES, ISOFORM A"/>
    <property type="match status" value="1"/>
</dbReference>
<dbReference type="InterPro" id="IPR012349">
    <property type="entry name" value="Split_barrel_FMN-bd"/>
</dbReference>
<protein>
    <submittedName>
        <fullName evidence="2">Pyridoxamine 5'-phosphate oxidase</fullName>
    </submittedName>
</protein>
<organism evidence="2 3">
    <name type="scientific">Zoogloea dura</name>
    <dbReference type="NCBI Taxonomy" id="2728840"/>
    <lineage>
        <taxon>Bacteria</taxon>
        <taxon>Pseudomonadati</taxon>
        <taxon>Pseudomonadota</taxon>
        <taxon>Betaproteobacteria</taxon>
        <taxon>Rhodocyclales</taxon>
        <taxon>Zoogloeaceae</taxon>
        <taxon>Zoogloea</taxon>
    </lineage>
</organism>
<dbReference type="Pfam" id="PF01243">
    <property type="entry name" value="PNPOx_N"/>
    <property type="match status" value="1"/>
</dbReference>
<dbReference type="RefSeq" id="WP_169143827.1">
    <property type="nucleotide sequence ID" value="NZ_JABBGA010000001.1"/>
</dbReference>
<feature type="domain" description="Pyridoxamine 5'-phosphate oxidase N-terminal" evidence="1">
    <location>
        <begin position="6"/>
        <end position="131"/>
    </location>
</feature>
<comment type="caution">
    <text evidence="2">The sequence shown here is derived from an EMBL/GenBank/DDBJ whole genome shotgun (WGS) entry which is preliminary data.</text>
</comment>
<evidence type="ECO:0000313" key="2">
    <source>
        <dbReference type="EMBL" id="NML24174.1"/>
    </source>
</evidence>
<dbReference type="Proteomes" id="UP000580043">
    <property type="component" value="Unassembled WGS sequence"/>
</dbReference>
<dbReference type="PANTHER" id="PTHR13343">
    <property type="entry name" value="CREG1 PROTEIN"/>
    <property type="match status" value="1"/>
</dbReference>
<sequence>MGVDSREVRELLRTARCGALGTFSLAMPGHPFVSLVTFVPDSDLRPVFLLSGLAEHTRNLRADPKASLLLAEGGAHPLEQARITLLGEVTEFEPDDAARQRFLRYSPESADYLMLGDFRFFRLEPARLRFIGGFARMGWSDPPAPATCLAPVEEGALLDALAPFVPVGAGLLGLDQEGLDLRIAGLFRRLPLSPEAPGPQALLRAAQAALAGLAPVRAGDGLA</sequence>
<dbReference type="SUPFAM" id="SSF50475">
    <property type="entry name" value="FMN-binding split barrel"/>
    <property type="match status" value="1"/>
</dbReference>
<dbReference type="GO" id="GO:0005737">
    <property type="term" value="C:cytoplasm"/>
    <property type="evidence" value="ECO:0007669"/>
    <property type="project" value="UniProtKB-ARBA"/>
</dbReference>
<evidence type="ECO:0000313" key="3">
    <source>
        <dbReference type="Proteomes" id="UP000580043"/>
    </source>
</evidence>
<keyword evidence="3" id="KW-1185">Reference proteome</keyword>
<dbReference type="EMBL" id="JABBGA010000001">
    <property type="protein sequence ID" value="NML24174.1"/>
    <property type="molecule type" value="Genomic_DNA"/>
</dbReference>
<evidence type="ECO:0000259" key="1">
    <source>
        <dbReference type="Pfam" id="PF01243"/>
    </source>
</evidence>
<dbReference type="InterPro" id="IPR011576">
    <property type="entry name" value="Pyridox_Oxase_N"/>
</dbReference>
<gene>
    <name evidence="2" type="ORF">HHL15_00310</name>
</gene>
<dbReference type="AlphaFoldDB" id="A0A848FYM5"/>
<reference evidence="2 3" key="1">
    <citation type="submission" date="2020-04" db="EMBL/GenBank/DDBJ databases">
        <title>Zoogloea sp. G-4-1-14 isolated from soil.</title>
        <authorList>
            <person name="Dahal R.H."/>
        </authorList>
    </citation>
    <scope>NUCLEOTIDE SEQUENCE [LARGE SCALE GENOMIC DNA]</scope>
    <source>
        <strain evidence="2 3">G-4-1-14</strain>
    </source>
</reference>